<feature type="region of interest" description="Disordered" evidence="1">
    <location>
        <begin position="71"/>
        <end position="142"/>
    </location>
</feature>
<sequence length="142" mass="15747">MMGDFDFCPLVFKSTRKRHMWIIGGLFGMIIMLQYLKAPYGTISGSFFSLKKFGWWGSSITGNETYQKTNVKENKTSKNGSLVLDNGTSLVNSKPESDRHDHPGDLTISPEMGKTLENGYLPLEPMVSPTPLPHQSGSDPCT</sequence>
<gene>
    <name evidence="3" type="ORF">CEURO_LOCUS5891</name>
</gene>
<dbReference type="EMBL" id="CAMAPE010000010">
    <property type="protein sequence ID" value="CAH9076607.1"/>
    <property type="molecule type" value="Genomic_DNA"/>
</dbReference>
<dbReference type="Proteomes" id="UP001152484">
    <property type="component" value="Unassembled WGS sequence"/>
</dbReference>
<evidence type="ECO:0000256" key="2">
    <source>
        <dbReference type="SAM" id="Phobius"/>
    </source>
</evidence>
<organism evidence="3 4">
    <name type="scientific">Cuscuta europaea</name>
    <name type="common">European dodder</name>
    <dbReference type="NCBI Taxonomy" id="41803"/>
    <lineage>
        <taxon>Eukaryota</taxon>
        <taxon>Viridiplantae</taxon>
        <taxon>Streptophyta</taxon>
        <taxon>Embryophyta</taxon>
        <taxon>Tracheophyta</taxon>
        <taxon>Spermatophyta</taxon>
        <taxon>Magnoliopsida</taxon>
        <taxon>eudicotyledons</taxon>
        <taxon>Gunneridae</taxon>
        <taxon>Pentapetalae</taxon>
        <taxon>asterids</taxon>
        <taxon>lamiids</taxon>
        <taxon>Solanales</taxon>
        <taxon>Convolvulaceae</taxon>
        <taxon>Cuscuteae</taxon>
        <taxon>Cuscuta</taxon>
        <taxon>Cuscuta subgen. Cuscuta</taxon>
    </lineage>
</organism>
<keyword evidence="2" id="KW-0472">Membrane</keyword>
<feature type="non-terminal residue" evidence="3">
    <location>
        <position position="142"/>
    </location>
</feature>
<feature type="compositionally biased region" description="Polar residues" evidence="1">
    <location>
        <begin position="133"/>
        <end position="142"/>
    </location>
</feature>
<keyword evidence="4" id="KW-1185">Reference proteome</keyword>
<evidence type="ECO:0000256" key="1">
    <source>
        <dbReference type="SAM" id="MobiDB-lite"/>
    </source>
</evidence>
<accession>A0A9P0YUX2</accession>
<feature type="transmembrane region" description="Helical" evidence="2">
    <location>
        <begin position="20"/>
        <end position="36"/>
    </location>
</feature>
<comment type="caution">
    <text evidence="3">The sequence shown here is derived from an EMBL/GenBank/DDBJ whole genome shotgun (WGS) entry which is preliminary data.</text>
</comment>
<feature type="compositionally biased region" description="Basic and acidic residues" evidence="1">
    <location>
        <begin position="95"/>
        <end position="104"/>
    </location>
</feature>
<keyword evidence="2" id="KW-1133">Transmembrane helix</keyword>
<dbReference type="AlphaFoldDB" id="A0A9P0YUX2"/>
<reference evidence="3" key="1">
    <citation type="submission" date="2022-07" db="EMBL/GenBank/DDBJ databases">
        <authorList>
            <person name="Macas J."/>
            <person name="Novak P."/>
            <person name="Neumann P."/>
        </authorList>
    </citation>
    <scope>NUCLEOTIDE SEQUENCE</scope>
</reference>
<keyword evidence="2" id="KW-0812">Transmembrane</keyword>
<proteinExistence type="predicted"/>
<name>A0A9P0YUX2_CUSEU</name>
<evidence type="ECO:0000313" key="3">
    <source>
        <dbReference type="EMBL" id="CAH9076607.1"/>
    </source>
</evidence>
<evidence type="ECO:0000313" key="4">
    <source>
        <dbReference type="Proteomes" id="UP001152484"/>
    </source>
</evidence>
<protein>
    <submittedName>
        <fullName evidence="3">Uncharacterized protein</fullName>
    </submittedName>
</protein>